<feature type="chain" id="PRO_5029736710" description="Cnidarian restricted protein" evidence="3">
    <location>
        <begin position="20"/>
        <end position="415"/>
    </location>
</feature>
<feature type="region of interest" description="Disordered" evidence="1">
    <location>
        <begin position="231"/>
        <end position="265"/>
    </location>
</feature>
<organism evidence="4 5">
    <name type="scientific">Clytia hemisphaerica</name>
    <dbReference type="NCBI Taxonomy" id="252671"/>
    <lineage>
        <taxon>Eukaryota</taxon>
        <taxon>Metazoa</taxon>
        <taxon>Cnidaria</taxon>
        <taxon>Hydrozoa</taxon>
        <taxon>Hydroidolina</taxon>
        <taxon>Leptothecata</taxon>
        <taxon>Obeliida</taxon>
        <taxon>Clytiidae</taxon>
        <taxon>Clytia</taxon>
    </lineage>
</organism>
<feature type="compositionally biased region" description="Basic and acidic residues" evidence="1">
    <location>
        <begin position="101"/>
        <end position="120"/>
    </location>
</feature>
<protein>
    <recommendedName>
        <fullName evidence="6">Cnidarian restricted protein</fullName>
    </recommendedName>
</protein>
<evidence type="ECO:0000256" key="3">
    <source>
        <dbReference type="SAM" id="SignalP"/>
    </source>
</evidence>
<dbReference type="AlphaFoldDB" id="A0A7M5XIB6"/>
<feature type="transmembrane region" description="Helical" evidence="2">
    <location>
        <begin position="136"/>
        <end position="159"/>
    </location>
</feature>
<dbReference type="Proteomes" id="UP000594262">
    <property type="component" value="Unplaced"/>
</dbReference>
<reference evidence="4" key="1">
    <citation type="submission" date="2021-01" db="UniProtKB">
        <authorList>
            <consortium name="EnsemblMetazoa"/>
        </authorList>
    </citation>
    <scope>IDENTIFICATION</scope>
</reference>
<proteinExistence type="predicted"/>
<feature type="compositionally biased region" description="Basic and acidic residues" evidence="1">
    <location>
        <begin position="237"/>
        <end position="248"/>
    </location>
</feature>
<dbReference type="RefSeq" id="XP_066924462.1">
    <property type="nucleotide sequence ID" value="XM_067068361.1"/>
</dbReference>
<feature type="region of interest" description="Disordered" evidence="1">
    <location>
        <begin position="94"/>
        <end position="132"/>
    </location>
</feature>
<evidence type="ECO:0000256" key="2">
    <source>
        <dbReference type="SAM" id="Phobius"/>
    </source>
</evidence>
<dbReference type="GeneID" id="136811741"/>
<keyword evidence="2" id="KW-0812">Transmembrane</keyword>
<dbReference type="EnsemblMetazoa" id="CLYHEMT024034.1">
    <property type="protein sequence ID" value="CLYHEMP024034.1"/>
    <property type="gene ID" value="CLYHEMG024034"/>
</dbReference>
<name>A0A7M5XIB6_9CNID</name>
<evidence type="ECO:0000313" key="4">
    <source>
        <dbReference type="EnsemblMetazoa" id="CLYHEMP024034.1"/>
    </source>
</evidence>
<keyword evidence="3" id="KW-0732">Signal</keyword>
<evidence type="ECO:0000313" key="5">
    <source>
        <dbReference type="Proteomes" id="UP000594262"/>
    </source>
</evidence>
<keyword evidence="2" id="KW-1133">Transmembrane helix</keyword>
<feature type="signal peptide" evidence="3">
    <location>
        <begin position="1"/>
        <end position="19"/>
    </location>
</feature>
<feature type="region of interest" description="Disordered" evidence="1">
    <location>
        <begin position="277"/>
        <end position="297"/>
    </location>
</feature>
<feature type="region of interest" description="Disordered" evidence="1">
    <location>
        <begin position="173"/>
        <end position="198"/>
    </location>
</feature>
<evidence type="ECO:0000256" key="1">
    <source>
        <dbReference type="SAM" id="MobiDB-lite"/>
    </source>
</evidence>
<keyword evidence="2" id="KW-0472">Membrane</keyword>
<sequence>MALKFIFIVFCLVICYACSQKVADKPRGSTDNNSLTTTQKQLEKLSTTLSVAGKINTLNKNEVSPTVQTTDKRQQDEKDRVRYEKWKKRRQWQRNKAWKRGQRERQRKEREKRRERQRHDDDDDDDDEDDHNKPNVIYITSTIAAIFIVCFVALVTWHLKETDRLCFKQNENQRRNTNSSQRAFARRSKMNSSIAKPFPKPYPGEKFTNGVLSKNFINSVVIENISVSYSSPSNKEAQNETKLEEFQKQDSMLSTEKSTSDVLEKTVSDTLSETLTSLQIPANKSNSPSQHSLSHPGSSYLRHSDFIIGDVMNDVIVDIKQLYQQCEHSKDEICSTNKGAIESSDNAVNENSDLVNKNSIKSSVTRDSELSIKDFITENKCNDDLEEHINNGDLKIEIEVASNVDEKQTAVVITA</sequence>
<keyword evidence="5" id="KW-1185">Reference proteome</keyword>
<evidence type="ECO:0008006" key="6">
    <source>
        <dbReference type="Google" id="ProtNLM"/>
    </source>
</evidence>
<feature type="region of interest" description="Disordered" evidence="1">
    <location>
        <begin position="61"/>
        <end position="80"/>
    </location>
</feature>
<feature type="compositionally biased region" description="Basic and acidic residues" evidence="1">
    <location>
        <begin position="70"/>
        <end position="80"/>
    </location>
</feature>
<accession>A0A7M5XIB6</accession>